<comment type="subcellular location">
    <subcellularLocation>
        <location evidence="2">Endoplasmic reticulum membrane</location>
        <topology evidence="2">Single-pass membrane protein</topology>
    </subcellularLocation>
</comment>
<dbReference type="CDD" id="cd20633">
    <property type="entry name" value="Cyp8B1"/>
    <property type="match status" value="1"/>
</dbReference>
<protein>
    <submittedName>
        <fullName evidence="15">5-beta-cholestane-3-alpha,7-alpha-diol 12-alpha-hydroxylase-like</fullName>
    </submittedName>
</protein>
<sequence>MALWEAILCALLAAAFGGLYLAGAFRKRRANEPPLEKGLIPWLGHALAFRSDGVDFLRKMQKKHGDIFTVLLGGYHFTFLMDPLSFGAVVKEARAKLDFNEFAEELVEKVFGYQPSSLSHKIMDSASTKHLKGNGLVVMTQAMMDGLQTVMLHSLGSAEGGRPWEQDGLFHFCYNTVFRAGYLALYGNEPRKGENGLPGGEKDDLRHSEEVYEEFRKYDKLFPRLATSTLSYGKKREAERLKRLFWGLLSVNNVHQKDNISGWVREQEQQLAEEGMPEYMRDRFMFLLLWAAQGNTGPASFWLLLHLMKNPKAMEDVRKEVDRVLRESGQEVKPGGAVINVTKEMLTDTPVLDSAVEETLRLAAAPLLIRAVKEDMKLKMSDGREYAVRKGDRIGIFPYLSAHMDPEIHPEPHVFRYDRFLNQNGVKKEFYKNGEKVKYFTMPWGAGTSMCPGRFFAVNEMKLFVFLMLTYFELQLVNQDVEVPPLEKTRYGFGVMQPTYDVQFRYRLRY</sequence>
<evidence type="ECO:0000256" key="1">
    <source>
        <dbReference type="ARBA" id="ARBA00001971"/>
    </source>
</evidence>
<keyword evidence="9" id="KW-1133">Transmembrane helix</keyword>
<keyword evidence="6" id="KW-0812">Transmembrane</keyword>
<evidence type="ECO:0000256" key="11">
    <source>
        <dbReference type="ARBA" id="ARBA00023098"/>
    </source>
</evidence>
<dbReference type="RefSeq" id="XP_015266980.1">
    <property type="nucleotide sequence ID" value="XM_015411494.1"/>
</dbReference>
<dbReference type="GeneID" id="107110695"/>
<evidence type="ECO:0000256" key="3">
    <source>
        <dbReference type="ARBA" id="ARBA00010617"/>
    </source>
</evidence>
<evidence type="ECO:0000256" key="7">
    <source>
        <dbReference type="ARBA" id="ARBA00022723"/>
    </source>
</evidence>
<evidence type="ECO:0000256" key="9">
    <source>
        <dbReference type="ARBA" id="ARBA00022989"/>
    </source>
</evidence>
<evidence type="ECO:0000256" key="13">
    <source>
        <dbReference type="PIRNR" id="PIRNR000047"/>
    </source>
</evidence>
<dbReference type="InterPro" id="IPR024204">
    <property type="entry name" value="Cyt_P450_CYP7A1-type"/>
</dbReference>
<organism evidence="14 15">
    <name type="scientific">Gekko japonicus</name>
    <name type="common">Schlegel's Japanese gecko</name>
    <dbReference type="NCBI Taxonomy" id="146911"/>
    <lineage>
        <taxon>Eukaryota</taxon>
        <taxon>Metazoa</taxon>
        <taxon>Chordata</taxon>
        <taxon>Craniata</taxon>
        <taxon>Vertebrata</taxon>
        <taxon>Euteleostomi</taxon>
        <taxon>Lepidosauria</taxon>
        <taxon>Squamata</taxon>
        <taxon>Bifurcata</taxon>
        <taxon>Gekkota</taxon>
        <taxon>Gekkonidae</taxon>
        <taxon>Gekkoninae</taxon>
        <taxon>Gekko</taxon>
    </lineage>
</organism>
<evidence type="ECO:0000256" key="6">
    <source>
        <dbReference type="ARBA" id="ARBA00022692"/>
    </source>
</evidence>
<dbReference type="Proteomes" id="UP000694871">
    <property type="component" value="Unplaced"/>
</dbReference>
<gene>
    <name evidence="15" type="primary">LOC107110695</name>
</gene>
<dbReference type="Pfam" id="PF00067">
    <property type="entry name" value="p450"/>
    <property type="match status" value="1"/>
</dbReference>
<evidence type="ECO:0000256" key="8">
    <source>
        <dbReference type="ARBA" id="ARBA00022824"/>
    </source>
</evidence>
<keyword evidence="8 13" id="KW-0256">Endoplasmic reticulum</keyword>
<evidence type="ECO:0000313" key="15">
    <source>
        <dbReference type="RefSeq" id="XP_015266980.1"/>
    </source>
</evidence>
<dbReference type="PANTHER" id="PTHR24306:SF0">
    <property type="entry name" value="7-ALPHA-HYDROXYCHOLEST-4-EN-3-ONE 12-ALPHA-HYDROXYLASE"/>
    <property type="match status" value="1"/>
</dbReference>
<dbReference type="InterPro" id="IPR036396">
    <property type="entry name" value="Cyt_P450_sf"/>
</dbReference>
<comment type="similarity">
    <text evidence="3 13">Belongs to the cytochrome P450 family.</text>
</comment>
<reference evidence="15" key="1">
    <citation type="submission" date="2025-08" db="UniProtKB">
        <authorList>
            <consortium name="RefSeq"/>
        </authorList>
    </citation>
    <scope>IDENTIFICATION</scope>
</reference>
<name>A0ABM1JZU3_GEKJA</name>
<accession>A0ABM1JZU3</accession>
<evidence type="ECO:0000256" key="2">
    <source>
        <dbReference type="ARBA" id="ARBA00004389"/>
    </source>
</evidence>
<evidence type="ECO:0000256" key="12">
    <source>
        <dbReference type="ARBA" id="ARBA00023136"/>
    </source>
</evidence>
<keyword evidence="5 13" id="KW-0349">Heme</keyword>
<keyword evidence="4" id="KW-0444">Lipid biosynthesis</keyword>
<keyword evidence="10 13" id="KW-0408">Iron</keyword>
<dbReference type="InterPro" id="IPR002403">
    <property type="entry name" value="Cyt_P450_E_grp-IV"/>
</dbReference>
<dbReference type="PRINTS" id="PR00465">
    <property type="entry name" value="EP450IV"/>
</dbReference>
<dbReference type="Gene3D" id="1.10.630.10">
    <property type="entry name" value="Cytochrome P450"/>
    <property type="match status" value="1"/>
</dbReference>
<dbReference type="InterPro" id="IPR001128">
    <property type="entry name" value="Cyt_P450"/>
</dbReference>
<comment type="cofactor">
    <cofactor evidence="1 13">
        <name>heme</name>
        <dbReference type="ChEBI" id="CHEBI:30413"/>
    </cofactor>
</comment>
<evidence type="ECO:0000256" key="4">
    <source>
        <dbReference type="ARBA" id="ARBA00022516"/>
    </source>
</evidence>
<keyword evidence="11" id="KW-0443">Lipid metabolism</keyword>
<keyword evidence="12 13" id="KW-0472">Membrane</keyword>
<evidence type="ECO:0000256" key="5">
    <source>
        <dbReference type="ARBA" id="ARBA00022617"/>
    </source>
</evidence>
<keyword evidence="14" id="KW-1185">Reference proteome</keyword>
<dbReference type="PIRSF" id="PIRSF000047">
    <property type="entry name" value="Cytochrome_CYPVIIA1"/>
    <property type="match status" value="1"/>
</dbReference>
<evidence type="ECO:0000313" key="14">
    <source>
        <dbReference type="Proteomes" id="UP000694871"/>
    </source>
</evidence>
<evidence type="ECO:0000256" key="10">
    <source>
        <dbReference type="ARBA" id="ARBA00023004"/>
    </source>
</evidence>
<keyword evidence="7 13" id="KW-0479">Metal-binding</keyword>
<dbReference type="SUPFAM" id="SSF48264">
    <property type="entry name" value="Cytochrome P450"/>
    <property type="match status" value="1"/>
</dbReference>
<dbReference type="PANTHER" id="PTHR24306">
    <property type="match status" value="1"/>
</dbReference>
<proteinExistence type="inferred from homology"/>